<dbReference type="Proteomes" id="UP001295469">
    <property type="component" value="Chromosome C07"/>
</dbReference>
<name>A0A816N1N1_BRANA</name>
<dbReference type="EMBL" id="HG994371">
    <property type="protein sequence ID" value="CAF2026759.1"/>
    <property type="molecule type" value="Genomic_DNA"/>
</dbReference>
<organism evidence="1">
    <name type="scientific">Brassica napus</name>
    <name type="common">Rape</name>
    <dbReference type="NCBI Taxonomy" id="3708"/>
    <lineage>
        <taxon>Eukaryota</taxon>
        <taxon>Viridiplantae</taxon>
        <taxon>Streptophyta</taxon>
        <taxon>Embryophyta</taxon>
        <taxon>Tracheophyta</taxon>
        <taxon>Spermatophyta</taxon>
        <taxon>Magnoliopsida</taxon>
        <taxon>eudicotyledons</taxon>
        <taxon>Gunneridae</taxon>
        <taxon>Pentapetalae</taxon>
        <taxon>rosids</taxon>
        <taxon>malvids</taxon>
        <taxon>Brassicales</taxon>
        <taxon>Brassicaceae</taxon>
        <taxon>Brassiceae</taxon>
        <taxon>Brassica</taxon>
    </lineage>
</organism>
<evidence type="ECO:0000313" key="1">
    <source>
        <dbReference type="EMBL" id="CAF2026759.1"/>
    </source>
</evidence>
<reference evidence="1" key="1">
    <citation type="submission" date="2021-01" db="EMBL/GenBank/DDBJ databases">
        <authorList>
            <consortium name="Genoscope - CEA"/>
            <person name="William W."/>
        </authorList>
    </citation>
    <scope>NUCLEOTIDE SEQUENCE</scope>
</reference>
<proteinExistence type="predicted"/>
<gene>
    <name evidence="1" type="ORF">DARMORV10_C07P52000.1</name>
</gene>
<accession>A0A816N1N1</accession>
<sequence length="79" mass="9167">CRQLPREGRPQTLNATVFTAFNRYIERLEAKNPNTNLKARDVKKITSGTRRSRKLTMPLFSDLHQRLPSLLHSTVTVYI</sequence>
<dbReference type="AlphaFoldDB" id="A0A816N1N1"/>
<protein>
    <submittedName>
        <fullName evidence="1">(rape) hypothetical protein</fullName>
    </submittedName>
</protein>
<feature type="non-terminal residue" evidence="1">
    <location>
        <position position="79"/>
    </location>
</feature>
<feature type="non-terminal residue" evidence="1">
    <location>
        <position position="1"/>
    </location>
</feature>